<evidence type="ECO:0000256" key="2">
    <source>
        <dbReference type="SAM" id="Phobius"/>
    </source>
</evidence>
<feature type="domain" description="START" evidence="4">
    <location>
        <begin position="1137"/>
        <end position="1311"/>
    </location>
</feature>
<dbReference type="Gene3D" id="3.30.530.20">
    <property type="match status" value="1"/>
</dbReference>
<keyword evidence="1" id="KW-1015">Disulfide bond</keyword>
<feature type="transmembrane region" description="Helical" evidence="2">
    <location>
        <begin position="977"/>
        <end position="996"/>
    </location>
</feature>
<feature type="disulfide bond" evidence="1">
    <location>
        <begin position="417"/>
        <end position="435"/>
    </location>
</feature>
<dbReference type="InterPro" id="IPR001368">
    <property type="entry name" value="TNFR/NGFR_Cys_rich_reg"/>
</dbReference>
<feature type="transmembrane region" description="Helical" evidence="2">
    <location>
        <begin position="845"/>
        <end position="868"/>
    </location>
</feature>
<feature type="transmembrane region" description="Helical" evidence="2">
    <location>
        <begin position="1040"/>
        <end position="1061"/>
    </location>
</feature>
<dbReference type="PROSITE" id="PS50848">
    <property type="entry name" value="START"/>
    <property type="match status" value="1"/>
</dbReference>
<dbReference type="Gene3D" id="2.10.50.10">
    <property type="entry name" value="Tumor Necrosis Factor Receptor, subunit A, domain 2"/>
    <property type="match status" value="2"/>
</dbReference>
<comment type="caution">
    <text evidence="5">The sequence shown here is derived from an EMBL/GenBank/DDBJ whole genome shotgun (WGS) entry which is preliminary data.</text>
</comment>
<feature type="transmembrane region" description="Helical" evidence="2">
    <location>
        <begin position="897"/>
        <end position="916"/>
    </location>
</feature>
<evidence type="ECO:0000313" key="6">
    <source>
        <dbReference type="Proteomes" id="UP001165085"/>
    </source>
</evidence>
<evidence type="ECO:0000313" key="5">
    <source>
        <dbReference type="EMBL" id="GMH82600.1"/>
    </source>
</evidence>
<dbReference type="InterPro" id="IPR023393">
    <property type="entry name" value="START-like_dom_sf"/>
</dbReference>
<dbReference type="OrthoDB" id="413581at2759"/>
<dbReference type="Proteomes" id="UP001165085">
    <property type="component" value="Unassembled WGS sequence"/>
</dbReference>
<organism evidence="5 6">
    <name type="scientific">Triparma strigata</name>
    <dbReference type="NCBI Taxonomy" id="1606541"/>
    <lineage>
        <taxon>Eukaryota</taxon>
        <taxon>Sar</taxon>
        <taxon>Stramenopiles</taxon>
        <taxon>Ochrophyta</taxon>
        <taxon>Bolidophyceae</taxon>
        <taxon>Parmales</taxon>
        <taxon>Triparmaceae</taxon>
        <taxon>Triparma</taxon>
    </lineage>
</organism>
<evidence type="ECO:0000256" key="1">
    <source>
        <dbReference type="PROSITE-ProRule" id="PRU00206"/>
    </source>
</evidence>
<accession>A0A9W7BAJ3</accession>
<feature type="disulfide bond" evidence="1">
    <location>
        <begin position="414"/>
        <end position="427"/>
    </location>
</feature>
<dbReference type="CDD" id="cd00177">
    <property type="entry name" value="START"/>
    <property type="match status" value="1"/>
</dbReference>
<feature type="repeat" description="TNFR-Cys" evidence="1">
    <location>
        <begin position="381"/>
        <end position="435"/>
    </location>
</feature>
<dbReference type="PANTHER" id="PTHR11319:SF35">
    <property type="entry name" value="OUTER MEMBRANE PROTEIN PMPC-RELATED"/>
    <property type="match status" value="1"/>
</dbReference>
<protein>
    <recommendedName>
        <fullName evidence="7">Tyrosine-protein kinase ephrin type A/B receptor-like domain-containing protein</fullName>
    </recommendedName>
</protein>
<gene>
    <name evidence="5" type="ORF">TrST_g12511</name>
</gene>
<reference evidence="6" key="1">
    <citation type="journal article" date="2023" name="Commun. Biol.">
        <title>Genome analysis of Parmales, the sister group of diatoms, reveals the evolutionary specialization of diatoms from phago-mixotrophs to photoautotrophs.</title>
        <authorList>
            <person name="Ban H."/>
            <person name="Sato S."/>
            <person name="Yoshikawa S."/>
            <person name="Yamada K."/>
            <person name="Nakamura Y."/>
            <person name="Ichinomiya M."/>
            <person name="Sato N."/>
            <person name="Blanc-Mathieu R."/>
            <person name="Endo H."/>
            <person name="Kuwata A."/>
            <person name="Ogata H."/>
        </authorList>
    </citation>
    <scope>NUCLEOTIDE SEQUENCE [LARGE SCALE GENOMIC DNA]</scope>
    <source>
        <strain evidence="6">NIES 3701</strain>
    </source>
</reference>
<dbReference type="EMBL" id="BRXY01000270">
    <property type="protein sequence ID" value="GMH82600.1"/>
    <property type="molecule type" value="Genomic_DNA"/>
</dbReference>
<keyword evidence="6" id="KW-1185">Reference proteome</keyword>
<keyword evidence="2" id="KW-1133">Transmembrane helix</keyword>
<feature type="transmembrane region" description="Helical" evidence="2">
    <location>
        <begin position="802"/>
        <end position="825"/>
    </location>
</feature>
<dbReference type="SMART" id="SM01411">
    <property type="entry name" value="Ephrin_rec_like"/>
    <property type="match status" value="9"/>
</dbReference>
<evidence type="ECO:0008006" key="7">
    <source>
        <dbReference type="Google" id="ProtNLM"/>
    </source>
</evidence>
<evidence type="ECO:0000259" key="3">
    <source>
        <dbReference type="PROSITE" id="PS50050"/>
    </source>
</evidence>
<dbReference type="SUPFAM" id="SSF55961">
    <property type="entry name" value="Bet v1-like"/>
    <property type="match status" value="1"/>
</dbReference>
<feature type="domain" description="TNFR-Cys" evidence="3">
    <location>
        <begin position="381"/>
        <end position="435"/>
    </location>
</feature>
<feature type="transmembrane region" description="Helical" evidence="2">
    <location>
        <begin position="691"/>
        <end position="709"/>
    </location>
</feature>
<dbReference type="InterPro" id="IPR009030">
    <property type="entry name" value="Growth_fac_rcpt_cys_sf"/>
</dbReference>
<keyword evidence="2" id="KW-0472">Membrane</keyword>
<evidence type="ECO:0000259" key="4">
    <source>
        <dbReference type="PROSITE" id="PS50848"/>
    </source>
</evidence>
<dbReference type="PROSITE" id="PS50050">
    <property type="entry name" value="TNFR_NGFR_2"/>
    <property type="match status" value="1"/>
</dbReference>
<name>A0A9W7BAJ3_9STRA</name>
<dbReference type="InterPro" id="IPR002913">
    <property type="entry name" value="START_lipid-bd_dom"/>
</dbReference>
<feature type="transmembrane region" description="Helical" evidence="2">
    <location>
        <begin position="1008"/>
        <end position="1028"/>
    </location>
</feature>
<dbReference type="PANTHER" id="PTHR11319">
    <property type="entry name" value="G PROTEIN-COUPLED RECEPTOR-RELATED"/>
    <property type="match status" value="1"/>
</dbReference>
<dbReference type="SUPFAM" id="SSF57184">
    <property type="entry name" value="Growth factor receptor domain"/>
    <property type="match status" value="2"/>
</dbReference>
<proteinExistence type="predicted"/>
<dbReference type="GO" id="GO:0008289">
    <property type="term" value="F:lipid binding"/>
    <property type="evidence" value="ECO:0007669"/>
    <property type="project" value="InterPro"/>
</dbReference>
<comment type="caution">
    <text evidence="1">Lacks conserved residue(s) required for the propagation of feature annotation.</text>
</comment>
<keyword evidence="2" id="KW-0812">Transmembrane</keyword>
<sequence>MACSSCTAGKYLTNAATSVGSFACTDCGAGQYSGVAAATCSNCVAGRYLTNSAIGVEFSACSICAAGKYSGSPASTVCTICPAGKYNADQAMDASLHVSCQLCSPGSYLADNGVDVIRHNSADDCIQCGPGSYSNAEETQMASCEECPDGLNSPAGASFCSSCPPEYNCNDGKTAACDAGTYSNGDTCPGGTDHSPCRQGSYQPDPSQSTCLSCPPGKYQNVDGQDACVDCPSGYFCPERTVIPIACGSAALYCPLNSGIVQAIHEGYYSTGGTEITRHDEAICEAGFACNGGVKFSCGSNGQYADDLGLSGCKAAPAGKKPTANRQSIESCELGTASTGAQDECTPCNGDGQYADELGLSACKTAPAGKTPTANRQSIESCEAGTYFVGGANECSACGPGERSEEGAAGCSTCAVCEPGKYKISDCSSDTPTQCGDCLKGKASMGGEAANCTSCQNGKFSDVERASVCKTAPSGTRPTEGHDDFEPCCSSCEQHMEYNEANNTCVCQESFILDDGKCTCEAGKTFINGKCDSCENGRYKTNNSTLSCDICDTKVIKGALETINGTDKTSAASCACRKGKYQDPRDTRKTPEGSCKNCMDLNFPEGVNCDDTIGLTLETLPLKDGYWRSSINSDNIEVCEVNASCTRDPSAPPKILCAEGHTGPICSVCSKGYNKNAVGVCKLCSSAGVSIGFYALCGVLGTAALYFVLRKIFGKEKLTIANATEQFQTASSDSKHWSKRLKTKAKILTSFYQIVSKLPNTLAVEYPAIYRGFTTAVNSVFNFNAIGLVSVGCILPRSMYSFYGSFLVTTITPIALSLLLLWATALQVRNLDPYAANQLTSSRFGLFYGFTYLIFASTSTMAFTTFLCTTYGDDKTEYLIAGRSIDCNSDFHKKFELLSLVMILVYPIGITTLYSYQLLKHKDAIKDAENRDTNPNIQHIVFLWRDYRPEFWWFEIYECFRRLSFTGMLVFFTPGSAPQLCFAIILALASSLMYAYNQPFEKSEENALVQISTVSIFLTLLAGIMITLKDKLVEEYDDKFGVLLVIVNTLVFAMIGVSVLFKPIFKFVAKFNQRHIHDAPLKSMGPEVAYSVDLFIDYFKRLIESDTNEAGWKPLDVKDWGGKKKKVKEWLEATGAKADWRCADGNGPIDQARIKCVVDADVETMLSEIESIQSRHELSAGSFLYVINKGKGWRQIYRAIKLPWPLSQRDMVYTEHMQREQNGDVLICSRSSKELSDSTNALSVKFGRMRADMTVAGYRLRDVGGGKTEIVCIIDVDLGGSFAIGYLHRHMAQSYLKGVVDMHRKFAEKSKREGGVSEPPPPLPFLPKVLAAATNPMLSGLRNTDSSVDDGLNIEMGRMIKKKASKSDGDENNIVVL</sequence>
<dbReference type="Pfam" id="PF01852">
    <property type="entry name" value="START"/>
    <property type="match status" value="1"/>
</dbReference>